<keyword evidence="1" id="KW-0812">Transmembrane</keyword>
<sequence length="111" mass="12522">MKEGTTNIRPGRSPSSNFWMLFLYAVIFALTVVSGVMYVPQGSYFSASCLLTLATFTLMLGIYSATRMAIADERASEPTRLPFNPWLGLTKRQAIKILFDEPKDQNARKRH</sequence>
<proteinExistence type="predicted"/>
<feature type="transmembrane region" description="Helical" evidence="1">
    <location>
        <begin position="45"/>
        <end position="65"/>
    </location>
</feature>
<reference evidence="2 3" key="1">
    <citation type="submission" date="2017-09" db="EMBL/GenBank/DDBJ databases">
        <title>Biodiversity and function of Thalassospira species in the particle-attached aromatic-hydrocarbon-degrading consortia from the surface seawater of the South China Sea.</title>
        <authorList>
            <person name="Dong C."/>
            <person name="Liu R."/>
            <person name="Shao Z."/>
        </authorList>
    </citation>
    <scope>NUCLEOTIDE SEQUENCE [LARGE SCALE GENOMIC DNA]</scope>
    <source>
        <strain evidence="2 3">CSC1P2</strain>
    </source>
</reference>
<dbReference type="Proteomes" id="UP000233597">
    <property type="component" value="Unassembled WGS sequence"/>
</dbReference>
<evidence type="ECO:0000313" key="3">
    <source>
        <dbReference type="Proteomes" id="UP000233597"/>
    </source>
</evidence>
<dbReference type="RefSeq" id="WP_101270217.1">
    <property type="nucleotide sequence ID" value="NZ_NWTK01000017.1"/>
</dbReference>
<organism evidence="2 3">
    <name type="scientific">Thalassospira marina</name>
    <dbReference type="NCBI Taxonomy" id="2048283"/>
    <lineage>
        <taxon>Bacteria</taxon>
        <taxon>Pseudomonadati</taxon>
        <taxon>Pseudomonadota</taxon>
        <taxon>Alphaproteobacteria</taxon>
        <taxon>Rhodospirillales</taxon>
        <taxon>Thalassospiraceae</taxon>
        <taxon>Thalassospira</taxon>
    </lineage>
</organism>
<comment type="caution">
    <text evidence="2">The sequence shown here is derived from an EMBL/GenBank/DDBJ whole genome shotgun (WGS) entry which is preliminary data.</text>
</comment>
<keyword evidence="1" id="KW-1133">Transmembrane helix</keyword>
<protein>
    <submittedName>
        <fullName evidence="2">Uncharacterized protein</fullName>
    </submittedName>
</protein>
<accession>A0A2N3KIM2</accession>
<evidence type="ECO:0000313" key="2">
    <source>
        <dbReference type="EMBL" id="PKR50402.1"/>
    </source>
</evidence>
<dbReference type="EMBL" id="NWTK01000017">
    <property type="protein sequence ID" value="PKR50402.1"/>
    <property type="molecule type" value="Genomic_DNA"/>
</dbReference>
<dbReference type="AlphaFoldDB" id="A0A2N3KIM2"/>
<keyword evidence="1" id="KW-0472">Membrane</keyword>
<gene>
    <name evidence="2" type="ORF">COO20_21220</name>
</gene>
<name>A0A2N3KIM2_9PROT</name>
<feature type="transmembrane region" description="Helical" evidence="1">
    <location>
        <begin position="21"/>
        <end position="39"/>
    </location>
</feature>
<evidence type="ECO:0000256" key="1">
    <source>
        <dbReference type="SAM" id="Phobius"/>
    </source>
</evidence>